<dbReference type="STRING" id="947166.A0A1D1UW34"/>
<keyword evidence="5" id="KW-0866">Nonsense-mediated mRNA decay</keyword>
<feature type="region of interest" description="Disordered" evidence="6">
    <location>
        <begin position="428"/>
        <end position="465"/>
    </location>
</feature>
<keyword evidence="3" id="KW-0963">Cytoplasm</keyword>
<dbReference type="Pfam" id="PF16741">
    <property type="entry name" value="mRNA_decap_C"/>
    <property type="match status" value="1"/>
</dbReference>
<dbReference type="Pfam" id="PF06058">
    <property type="entry name" value="DCP1"/>
    <property type="match status" value="1"/>
</dbReference>
<gene>
    <name evidence="8" type="primary">RvY_04098-1</name>
    <name evidence="8" type="synonym">RvY_04098.1</name>
    <name evidence="8" type="ORF">RvY_04098</name>
</gene>
<sequence>MSLSYVSRQVPRHQLFFKNQAMSFKEEDPSAFSVNLIRKLDSSASEVISKANDVKLYRYDTANEKWASTEMEGTLVFYRRLDDPSFGLILLGRDPAHSHSWHQTFGSGVELQSRSPFLLYRSFDALTGSLIEGLWFPSREECESMYNQIQSTTSQSSLPSYAAMVTGPVKKEEYSPEVKKKRNLLDGLEENELKARTQAAEQAARVLHSKAPACEHCGKTNHPSYRCFKKNGRPDQQQGKIFMNSNSGGSKPINIAKRDQSNASSQYRSSQPQPSVLSPPNYTDAAILESKSTSSSSATAQMLSGVGYTREEASAMTPIKLSSMMRHEAPQQPYLMPPILNQPQPLMDMGFASNHLRGLLNLGSGQARQPETPEHGHTNNLVNNSLSLSASSVANMAEHGDGENVHRFVRDVSEKLGASATGVVDSRYLGGSSTALSGESNDARRNSGQSGMALRPPHHFESSMGGIQQDMGQQLLLPQHMDGMVANRRMENGVGHGRDGVTVHPLTKDQLLQAMEYLMRTDRDFVGKLHEAYIKSMMEHLRL</sequence>
<dbReference type="Gene3D" id="2.30.29.30">
    <property type="entry name" value="Pleckstrin-homology domain (PH domain)/Phosphotyrosine-binding domain (PTB)"/>
    <property type="match status" value="1"/>
</dbReference>
<evidence type="ECO:0000256" key="3">
    <source>
        <dbReference type="ARBA" id="ARBA00022490"/>
    </source>
</evidence>
<feature type="domain" description="mRNA-decapping enzyme C-terminal" evidence="7">
    <location>
        <begin position="504"/>
        <end position="541"/>
    </location>
</feature>
<dbReference type="GO" id="GO:0003729">
    <property type="term" value="F:mRNA binding"/>
    <property type="evidence" value="ECO:0007669"/>
    <property type="project" value="TreeGrafter"/>
</dbReference>
<name>A0A1D1UW34_RAMVA</name>
<evidence type="ECO:0000256" key="6">
    <source>
        <dbReference type="SAM" id="MobiDB-lite"/>
    </source>
</evidence>
<comment type="caution">
    <text evidence="8">The sequence shown here is derived from an EMBL/GenBank/DDBJ whole genome shotgun (WGS) entry which is preliminary data.</text>
</comment>
<dbReference type="PANTHER" id="PTHR16290">
    <property type="entry name" value="TRANSCRIPTION FACTOR SMIF DECAPPING ENZYME DCP1"/>
    <property type="match status" value="1"/>
</dbReference>
<dbReference type="GO" id="GO:0006397">
    <property type="term" value="P:mRNA processing"/>
    <property type="evidence" value="ECO:0007669"/>
    <property type="project" value="UniProtKB-KW"/>
</dbReference>
<protein>
    <recommendedName>
        <fullName evidence="7">mRNA-decapping enzyme C-terminal domain-containing protein</fullName>
    </recommendedName>
</protein>
<evidence type="ECO:0000313" key="8">
    <source>
        <dbReference type="EMBL" id="GAU91942.1"/>
    </source>
</evidence>
<comment type="subcellular location">
    <subcellularLocation>
        <location evidence="1">Cytoplasm</location>
    </subcellularLocation>
</comment>
<evidence type="ECO:0000313" key="9">
    <source>
        <dbReference type="Proteomes" id="UP000186922"/>
    </source>
</evidence>
<dbReference type="GO" id="GO:0000932">
    <property type="term" value="C:P-body"/>
    <property type="evidence" value="ECO:0007669"/>
    <property type="project" value="TreeGrafter"/>
</dbReference>
<evidence type="ECO:0000259" key="7">
    <source>
        <dbReference type="Pfam" id="PF16741"/>
    </source>
</evidence>
<dbReference type="OrthoDB" id="440673at2759"/>
<proteinExistence type="inferred from homology"/>
<feature type="compositionally biased region" description="Low complexity" evidence="6">
    <location>
        <begin position="264"/>
        <end position="280"/>
    </location>
</feature>
<dbReference type="Proteomes" id="UP000186922">
    <property type="component" value="Unassembled WGS sequence"/>
</dbReference>
<dbReference type="InterPro" id="IPR011993">
    <property type="entry name" value="PH-like_dom_sf"/>
</dbReference>
<keyword evidence="9" id="KW-1185">Reference proteome</keyword>
<dbReference type="GO" id="GO:0008047">
    <property type="term" value="F:enzyme activator activity"/>
    <property type="evidence" value="ECO:0007669"/>
    <property type="project" value="InterPro"/>
</dbReference>
<feature type="compositionally biased region" description="Polar residues" evidence="6">
    <location>
        <begin position="431"/>
        <end position="450"/>
    </location>
</feature>
<dbReference type="SUPFAM" id="SSF50729">
    <property type="entry name" value="PH domain-like"/>
    <property type="match status" value="1"/>
</dbReference>
<reference evidence="8 9" key="1">
    <citation type="journal article" date="2016" name="Nat. Commun.">
        <title>Extremotolerant tardigrade genome and improved radiotolerance of human cultured cells by tardigrade-unique protein.</title>
        <authorList>
            <person name="Hashimoto T."/>
            <person name="Horikawa D.D."/>
            <person name="Saito Y."/>
            <person name="Kuwahara H."/>
            <person name="Kozuka-Hata H."/>
            <person name="Shin-I T."/>
            <person name="Minakuchi Y."/>
            <person name="Ohishi K."/>
            <person name="Motoyama A."/>
            <person name="Aizu T."/>
            <person name="Enomoto A."/>
            <person name="Kondo K."/>
            <person name="Tanaka S."/>
            <person name="Hara Y."/>
            <person name="Koshikawa S."/>
            <person name="Sagara H."/>
            <person name="Miura T."/>
            <person name="Yokobori S."/>
            <person name="Miyagawa K."/>
            <person name="Suzuki Y."/>
            <person name="Kubo T."/>
            <person name="Oyama M."/>
            <person name="Kohara Y."/>
            <person name="Fujiyama A."/>
            <person name="Arakawa K."/>
            <person name="Katayama T."/>
            <person name="Toyoda A."/>
            <person name="Kunieda T."/>
        </authorList>
    </citation>
    <scope>NUCLEOTIDE SEQUENCE [LARGE SCALE GENOMIC DNA]</scope>
    <source>
        <strain evidence="8 9">YOKOZUNA-1</strain>
    </source>
</reference>
<dbReference type="Gene3D" id="6.10.140.2030">
    <property type="match status" value="1"/>
</dbReference>
<organism evidence="8 9">
    <name type="scientific">Ramazzottius varieornatus</name>
    <name type="common">Water bear</name>
    <name type="synonym">Tardigrade</name>
    <dbReference type="NCBI Taxonomy" id="947166"/>
    <lineage>
        <taxon>Eukaryota</taxon>
        <taxon>Metazoa</taxon>
        <taxon>Ecdysozoa</taxon>
        <taxon>Tardigrada</taxon>
        <taxon>Eutardigrada</taxon>
        <taxon>Parachela</taxon>
        <taxon>Hypsibioidea</taxon>
        <taxon>Ramazzottiidae</taxon>
        <taxon>Ramazzottius</taxon>
    </lineage>
</organism>
<comment type="similarity">
    <text evidence="2">Belongs to the DCP1 family.</text>
</comment>
<dbReference type="PANTHER" id="PTHR16290:SF0">
    <property type="entry name" value="DECAPPING PROTEIN 1, ISOFORM A"/>
    <property type="match status" value="1"/>
</dbReference>
<dbReference type="GO" id="GO:0000184">
    <property type="term" value="P:nuclear-transcribed mRNA catabolic process, nonsense-mediated decay"/>
    <property type="evidence" value="ECO:0007669"/>
    <property type="project" value="UniProtKB-KW"/>
</dbReference>
<dbReference type="InterPro" id="IPR010334">
    <property type="entry name" value="Dcp1"/>
</dbReference>
<accession>A0A1D1UW34</accession>
<keyword evidence="4" id="KW-0507">mRNA processing</keyword>
<feature type="compositionally biased region" description="Polar residues" evidence="6">
    <location>
        <begin position="234"/>
        <end position="249"/>
    </location>
</feature>
<feature type="region of interest" description="Disordered" evidence="6">
    <location>
        <begin position="224"/>
        <end position="281"/>
    </location>
</feature>
<evidence type="ECO:0000256" key="4">
    <source>
        <dbReference type="ARBA" id="ARBA00022664"/>
    </source>
</evidence>
<evidence type="ECO:0000256" key="2">
    <source>
        <dbReference type="ARBA" id="ARBA00008778"/>
    </source>
</evidence>
<dbReference type="AlphaFoldDB" id="A0A1D1UW34"/>
<evidence type="ECO:0000256" key="1">
    <source>
        <dbReference type="ARBA" id="ARBA00004496"/>
    </source>
</evidence>
<dbReference type="EMBL" id="BDGG01000002">
    <property type="protein sequence ID" value="GAU91942.1"/>
    <property type="molecule type" value="Genomic_DNA"/>
</dbReference>
<dbReference type="GO" id="GO:0000290">
    <property type="term" value="P:deadenylation-dependent decapping of nuclear-transcribed mRNA"/>
    <property type="evidence" value="ECO:0007669"/>
    <property type="project" value="InterPro"/>
</dbReference>
<dbReference type="InterPro" id="IPR031953">
    <property type="entry name" value="mRNA_decap_C"/>
</dbReference>
<evidence type="ECO:0000256" key="5">
    <source>
        <dbReference type="ARBA" id="ARBA00023161"/>
    </source>
</evidence>
<dbReference type="GO" id="GO:0031087">
    <property type="term" value="P:deadenylation-independent decapping of nuclear-transcribed mRNA"/>
    <property type="evidence" value="ECO:0007669"/>
    <property type="project" value="TreeGrafter"/>
</dbReference>